<evidence type="ECO:0000256" key="1">
    <source>
        <dbReference type="ARBA" id="ARBA00004141"/>
    </source>
</evidence>
<sequence>MEEGGDESIEPSNFAEAEDNNSPANATSVPKRHKWSKLWLHASIMCGREFLYAVEIVLFTPIILQLGMPEKFYSFMGCFSPVLGILIGPVMGYRSDRCKSRFGRRRPFITALVIGALIGLSLLIFSKDIALKLGGSDLESRRIWGVVIGVFGAQVMDFCLD</sequence>
<proteinExistence type="predicted"/>
<evidence type="ECO:0000256" key="5">
    <source>
        <dbReference type="ARBA" id="ARBA00023136"/>
    </source>
</evidence>
<evidence type="ECO:0000256" key="2">
    <source>
        <dbReference type="ARBA" id="ARBA00022448"/>
    </source>
</evidence>
<dbReference type="InterPro" id="IPR036259">
    <property type="entry name" value="MFS_trans_sf"/>
</dbReference>
<name>H2ZE92_CIOSA</name>
<dbReference type="GO" id="GO:0008506">
    <property type="term" value="F:sucrose:proton symporter activity"/>
    <property type="evidence" value="ECO:0007669"/>
    <property type="project" value="TreeGrafter"/>
</dbReference>
<accession>H2ZE92</accession>
<keyword evidence="3 7" id="KW-0812">Transmembrane</keyword>
<dbReference type="OMA" id="WLHASIM"/>
<dbReference type="GO" id="GO:0016020">
    <property type="term" value="C:membrane"/>
    <property type="evidence" value="ECO:0007669"/>
    <property type="project" value="UniProtKB-SubCell"/>
</dbReference>
<dbReference type="InParanoid" id="H2ZE92"/>
<evidence type="ECO:0000256" key="3">
    <source>
        <dbReference type="ARBA" id="ARBA00022692"/>
    </source>
</evidence>
<feature type="transmembrane region" description="Helical" evidence="7">
    <location>
        <begin position="74"/>
        <end position="95"/>
    </location>
</feature>
<reference evidence="9" key="1">
    <citation type="submission" date="2003-08" db="EMBL/GenBank/DDBJ databases">
        <authorList>
            <person name="Birren B."/>
            <person name="Nusbaum C."/>
            <person name="Abebe A."/>
            <person name="Abouelleil A."/>
            <person name="Adekoya E."/>
            <person name="Ait-zahra M."/>
            <person name="Allen N."/>
            <person name="Allen T."/>
            <person name="An P."/>
            <person name="Anderson M."/>
            <person name="Anderson S."/>
            <person name="Arachchi H."/>
            <person name="Armbruster J."/>
            <person name="Bachantsang P."/>
            <person name="Baldwin J."/>
            <person name="Barry A."/>
            <person name="Bayul T."/>
            <person name="Blitshsteyn B."/>
            <person name="Bloom T."/>
            <person name="Blye J."/>
            <person name="Boguslavskiy L."/>
            <person name="Borowsky M."/>
            <person name="Boukhgalter B."/>
            <person name="Brunache A."/>
            <person name="Butler J."/>
            <person name="Calixte N."/>
            <person name="Calvo S."/>
            <person name="Camarata J."/>
            <person name="Campo K."/>
            <person name="Chang J."/>
            <person name="Cheshatsang Y."/>
            <person name="Citroen M."/>
            <person name="Collymore A."/>
            <person name="Considine T."/>
            <person name="Cook A."/>
            <person name="Cooke P."/>
            <person name="Corum B."/>
            <person name="Cuomo C."/>
            <person name="David R."/>
            <person name="Dawoe T."/>
            <person name="Degray S."/>
            <person name="Dodge S."/>
            <person name="Dooley K."/>
            <person name="Dorje P."/>
            <person name="Dorjee K."/>
            <person name="Dorris L."/>
            <person name="Duffey N."/>
            <person name="Dupes A."/>
            <person name="Elkins T."/>
            <person name="Engels R."/>
            <person name="Erickson J."/>
            <person name="Farina A."/>
            <person name="Faro S."/>
            <person name="Ferreira P."/>
            <person name="Fischer H."/>
            <person name="Fitzgerald M."/>
            <person name="Foley K."/>
            <person name="Gage D."/>
            <person name="Galagan J."/>
            <person name="Gearin G."/>
            <person name="Gnerre S."/>
            <person name="Gnirke A."/>
            <person name="Goyette A."/>
            <person name="Graham J."/>
            <person name="Grandbois E."/>
            <person name="Gyaltsen K."/>
            <person name="Hafez N."/>
            <person name="Hagopian D."/>
            <person name="Hagos B."/>
            <person name="Hall J."/>
            <person name="Hatcher B."/>
            <person name="Heller A."/>
            <person name="Higgins H."/>
            <person name="Honan T."/>
            <person name="Horn A."/>
            <person name="Houde N."/>
            <person name="Hughes L."/>
            <person name="Hulme W."/>
            <person name="Husby E."/>
            <person name="Iliev I."/>
            <person name="Jaffe D."/>
            <person name="Jones C."/>
            <person name="Kamal M."/>
            <person name="Kamat A."/>
            <person name="Kamvysselis M."/>
            <person name="Karlsson E."/>
            <person name="Kells C."/>
            <person name="Kieu A."/>
            <person name="Kisner P."/>
            <person name="Kodira C."/>
            <person name="Kulbokas E."/>
            <person name="Labutti K."/>
            <person name="Lama D."/>
            <person name="Landers T."/>
            <person name="Leger J."/>
            <person name="Levine S."/>
            <person name="Lewis D."/>
            <person name="Lewis T."/>
            <person name="Lindblad-toh K."/>
            <person name="Liu X."/>
            <person name="Lokyitsang T."/>
            <person name="Lokyitsang Y."/>
            <person name="Lucien O."/>
            <person name="Lui A."/>
            <person name="Ma L.J."/>
            <person name="Mabbitt R."/>
            <person name="Macdonald J."/>
            <person name="Maclean C."/>
            <person name="Major J."/>
            <person name="Manning J."/>
            <person name="Marabella R."/>
            <person name="Maru K."/>
            <person name="Matthews C."/>
            <person name="Mauceli E."/>
            <person name="Mccarthy M."/>
            <person name="Mcdonough S."/>
            <person name="Mcghee T."/>
            <person name="Meldrim J."/>
            <person name="Meneus L."/>
            <person name="Mesirov J."/>
            <person name="Mihalev A."/>
            <person name="Mihova T."/>
            <person name="Mikkelsen T."/>
            <person name="Mlenga V."/>
            <person name="Moru K."/>
            <person name="Mozes J."/>
            <person name="Mulrain L."/>
            <person name="Munson G."/>
            <person name="Naylor J."/>
            <person name="Newes C."/>
            <person name="Nguyen C."/>
            <person name="Nguyen N."/>
            <person name="Nguyen T."/>
            <person name="Nicol R."/>
            <person name="Nielsen C."/>
            <person name="Nizzari M."/>
            <person name="Norbu C."/>
            <person name="Norbu N."/>
            <person name="O'donnell P."/>
            <person name="Okoawo O."/>
            <person name="O'leary S."/>
            <person name="Omotosho B."/>
            <person name="O'neill K."/>
            <person name="Osman S."/>
            <person name="Parker S."/>
            <person name="Perrin D."/>
            <person name="Phunkhang P."/>
            <person name="Piqani B."/>
            <person name="Purcell S."/>
            <person name="Rachupka T."/>
            <person name="Ramasamy U."/>
            <person name="Rameau R."/>
            <person name="Ray V."/>
            <person name="Raymond C."/>
            <person name="Retta R."/>
            <person name="Richardson S."/>
            <person name="Rise C."/>
            <person name="Rodriguez J."/>
            <person name="Rogers J."/>
            <person name="Rogov P."/>
            <person name="Rutman M."/>
            <person name="Schupbach R."/>
            <person name="Seaman C."/>
            <person name="Settipalli S."/>
            <person name="Sharpe T."/>
            <person name="Sheridan J."/>
            <person name="Sherpa N."/>
            <person name="Shi J."/>
            <person name="Smirnov S."/>
            <person name="Smith C."/>
            <person name="Sougnez C."/>
            <person name="Spencer B."/>
            <person name="Stalker J."/>
            <person name="Stange-thomann N."/>
            <person name="Stavropoulos S."/>
            <person name="Stetson K."/>
            <person name="Stone C."/>
            <person name="Stone S."/>
            <person name="Stubbs M."/>
            <person name="Talamas J."/>
            <person name="Tchuinga P."/>
            <person name="Tenzing P."/>
            <person name="Tesfaye S."/>
            <person name="Theodore J."/>
            <person name="Thoulutsang Y."/>
            <person name="Topham K."/>
            <person name="Towey S."/>
            <person name="Tsamla T."/>
            <person name="Tsomo N."/>
            <person name="Vallee D."/>
            <person name="Vassiliev H."/>
            <person name="Venkataraman V."/>
            <person name="Vinson J."/>
            <person name="Vo A."/>
            <person name="Wade C."/>
            <person name="Wang S."/>
            <person name="Wangchuk T."/>
            <person name="Wangdi T."/>
            <person name="Whittaker C."/>
            <person name="Wilkinson J."/>
            <person name="Wu Y."/>
            <person name="Wyman D."/>
            <person name="Yadav S."/>
            <person name="Yang S."/>
            <person name="Yang X."/>
            <person name="Yeager S."/>
            <person name="Yee E."/>
            <person name="Young G."/>
            <person name="Zainoun J."/>
            <person name="Zembeck L."/>
            <person name="Zimmer A."/>
            <person name="Zody M."/>
            <person name="Lander E."/>
        </authorList>
    </citation>
    <scope>NUCLEOTIDE SEQUENCE [LARGE SCALE GENOMIC DNA]</scope>
</reference>
<dbReference type="AlphaFoldDB" id="H2ZE92"/>
<evidence type="ECO:0000256" key="4">
    <source>
        <dbReference type="ARBA" id="ARBA00022989"/>
    </source>
</evidence>
<feature type="transmembrane region" description="Helical" evidence="7">
    <location>
        <begin position="50"/>
        <end position="68"/>
    </location>
</feature>
<keyword evidence="5 7" id="KW-0472">Membrane</keyword>
<feature type="transmembrane region" description="Helical" evidence="7">
    <location>
        <begin position="107"/>
        <end position="126"/>
    </location>
</feature>
<dbReference type="PANTHER" id="PTHR19432:SF96">
    <property type="entry name" value="MAJOR FACILITATOR SUPERFAMILY (MFS) PROFILE DOMAIN-CONTAINING PROTEIN"/>
    <property type="match status" value="1"/>
</dbReference>
<evidence type="ECO:0000313" key="9">
    <source>
        <dbReference type="Proteomes" id="UP000007875"/>
    </source>
</evidence>
<evidence type="ECO:0000256" key="6">
    <source>
        <dbReference type="SAM" id="MobiDB-lite"/>
    </source>
</evidence>
<dbReference type="HOGENOM" id="CLU_1647537_0_0_1"/>
<feature type="region of interest" description="Disordered" evidence="6">
    <location>
        <begin position="1"/>
        <end position="28"/>
    </location>
</feature>
<keyword evidence="9" id="KW-1185">Reference proteome</keyword>
<dbReference type="eggNOG" id="KOG0637">
    <property type="taxonomic scope" value="Eukaryota"/>
</dbReference>
<keyword evidence="2" id="KW-0813">Transport</keyword>
<evidence type="ECO:0000313" key="8">
    <source>
        <dbReference type="Ensembl" id="ENSCSAVP00000015908.1"/>
    </source>
</evidence>
<organism evidence="8 9">
    <name type="scientific">Ciona savignyi</name>
    <name type="common">Pacific transparent sea squirt</name>
    <dbReference type="NCBI Taxonomy" id="51511"/>
    <lineage>
        <taxon>Eukaryota</taxon>
        <taxon>Metazoa</taxon>
        <taxon>Chordata</taxon>
        <taxon>Tunicata</taxon>
        <taxon>Ascidiacea</taxon>
        <taxon>Phlebobranchia</taxon>
        <taxon>Cionidae</taxon>
        <taxon>Ciona</taxon>
    </lineage>
</organism>
<dbReference type="PANTHER" id="PTHR19432">
    <property type="entry name" value="SUGAR TRANSPORTER"/>
    <property type="match status" value="1"/>
</dbReference>
<reference evidence="8" key="3">
    <citation type="submission" date="2025-09" db="UniProtKB">
        <authorList>
            <consortium name="Ensembl"/>
        </authorList>
    </citation>
    <scope>IDENTIFICATION</scope>
</reference>
<evidence type="ECO:0008006" key="10">
    <source>
        <dbReference type="Google" id="ProtNLM"/>
    </source>
</evidence>
<dbReference type="GeneTree" id="ENSGT00950000182914"/>
<comment type="subcellular location">
    <subcellularLocation>
        <location evidence="1">Membrane</location>
        <topology evidence="1">Multi-pass membrane protein</topology>
    </subcellularLocation>
</comment>
<dbReference type="Ensembl" id="ENSCSAVT00000016087.1">
    <property type="protein sequence ID" value="ENSCSAVP00000015908.1"/>
    <property type="gene ID" value="ENSCSAVG00000009358.1"/>
</dbReference>
<dbReference type="Gene3D" id="1.20.1250.20">
    <property type="entry name" value="MFS general substrate transporter like domains"/>
    <property type="match status" value="1"/>
</dbReference>
<keyword evidence="4 7" id="KW-1133">Transmembrane helix</keyword>
<reference evidence="8" key="2">
    <citation type="submission" date="2025-08" db="UniProtKB">
        <authorList>
            <consortium name="Ensembl"/>
        </authorList>
    </citation>
    <scope>IDENTIFICATION</scope>
</reference>
<dbReference type="SUPFAM" id="SSF103473">
    <property type="entry name" value="MFS general substrate transporter"/>
    <property type="match status" value="1"/>
</dbReference>
<evidence type="ECO:0000256" key="7">
    <source>
        <dbReference type="SAM" id="Phobius"/>
    </source>
</evidence>
<dbReference type="Proteomes" id="UP000007875">
    <property type="component" value="Unassembled WGS sequence"/>
</dbReference>
<protein>
    <recommendedName>
        <fullName evidence="10">Major facilitator superfamily associated domain-containing protein</fullName>
    </recommendedName>
</protein>